<name>A0AAD1U6X4_EUPCR</name>
<evidence type="ECO:0000313" key="3">
    <source>
        <dbReference type="Proteomes" id="UP001295684"/>
    </source>
</evidence>
<comment type="caution">
    <text evidence="2">The sequence shown here is derived from an EMBL/GenBank/DDBJ whole genome shotgun (WGS) entry which is preliminary data.</text>
</comment>
<dbReference type="Proteomes" id="UP001295684">
    <property type="component" value="Unassembled WGS sequence"/>
</dbReference>
<dbReference type="AlphaFoldDB" id="A0AAD1U6X4"/>
<feature type="compositionally biased region" description="Polar residues" evidence="1">
    <location>
        <begin position="1"/>
        <end position="22"/>
    </location>
</feature>
<protein>
    <submittedName>
        <fullName evidence="2">Uncharacterized protein</fullName>
    </submittedName>
</protein>
<sequence length="434" mass="50238">MRKAPNSTSGNISPLRAQTVSRNKLELLTTHQKSPHVSKGYSKRRDSNNANTKLPGAEEQTTEIDYSPPSCVDAIFPKIQCNFEESKSDFYKRLHIASEKVKHFVKNFGSKEHIHKLTRVKSETKGPKKISNSILKILDVCNERKNKEQTYLKLFEESIHGERLKNLERQNSQLFLRDESKERLEQEGIKTPKKVSKDTKKNLTHIKVLEIKNAEGKNIIYEKEEDSTEMTPLKTDQQRGRNFKDKNSIFFIPHTSNTLKQERRNILPEMAKYQTNLRFTERLTDKINKIGKSTIPITRNNSIKKIIKKETLKKAKSTSKMQKINSQFKNSTFNTKYDRSHSTVFSKQKVIPNSESAAQAMKTYSTFAKIDSSTPKNKDADTVSLPFIDEIVDQEDDYMMMMSLRSPKGKSMKIKKEFWKMKKMSQSPFAKILK</sequence>
<keyword evidence="3" id="KW-1185">Reference proteome</keyword>
<dbReference type="EMBL" id="CAMPGE010001385">
    <property type="protein sequence ID" value="CAI2360169.1"/>
    <property type="molecule type" value="Genomic_DNA"/>
</dbReference>
<gene>
    <name evidence="2" type="ORF">ECRASSUSDP1_LOCUS1467</name>
</gene>
<feature type="region of interest" description="Disordered" evidence="1">
    <location>
        <begin position="1"/>
        <end position="64"/>
    </location>
</feature>
<evidence type="ECO:0000313" key="2">
    <source>
        <dbReference type="EMBL" id="CAI2360169.1"/>
    </source>
</evidence>
<organism evidence="2 3">
    <name type="scientific">Euplotes crassus</name>
    <dbReference type="NCBI Taxonomy" id="5936"/>
    <lineage>
        <taxon>Eukaryota</taxon>
        <taxon>Sar</taxon>
        <taxon>Alveolata</taxon>
        <taxon>Ciliophora</taxon>
        <taxon>Intramacronucleata</taxon>
        <taxon>Spirotrichea</taxon>
        <taxon>Hypotrichia</taxon>
        <taxon>Euplotida</taxon>
        <taxon>Euplotidae</taxon>
        <taxon>Moneuplotes</taxon>
    </lineage>
</organism>
<accession>A0AAD1U6X4</accession>
<evidence type="ECO:0000256" key="1">
    <source>
        <dbReference type="SAM" id="MobiDB-lite"/>
    </source>
</evidence>
<reference evidence="2" key="1">
    <citation type="submission" date="2023-07" db="EMBL/GenBank/DDBJ databases">
        <authorList>
            <consortium name="AG Swart"/>
            <person name="Singh M."/>
            <person name="Singh A."/>
            <person name="Seah K."/>
            <person name="Emmerich C."/>
        </authorList>
    </citation>
    <scope>NUCLEOTIDE SEQUENCE</scope>
    <source>
        <strain evidence="2">DP1</strain>
    </source>
</reference>
<proteinExistence type="predicted"/>